<dbReference type="PROSITE" id="PS51257">
    <property type="entry name" value="PROKAR_LIPOPROTEIN"/>
    <property type="match status" value="1"/>
</dbReference>
<protein>
    <recommendedName>
        <fullName evidence="4">RxLR effector candidate protein</fullName>
    </recommendedName>
</protein>
<reference evidence="2" key="2">
    <citation type="submission" date="2015-06" db="UniProtKB">
        <authorList>
            <consortium name="EnsemblProtists"/>
        </authorList>
    </citation>
    <scope>IDENTIFICATION</scope>
    <source>
        <strain evidence="2">Emoy2</strain>
    </source>
</reference>
<feature type="signal peptide" evidence="1">
    <location>
        <begin position="1"/>
        <end position="16"/>
    </location>
</feature>
<dbReference type="HOGENOM" id="CLU_3000505_0_0_1"/>
<dbReference type="EnsemblProtists" id="HpaT812136">
    <property type="protein sequence ID" value="HpaP812136"/>
    <property type="gene ID" value="HpaG812136"/>
</dbReference>
<dbReference type="Proteomes" id="UP000011713">
    <property type="component" value="Unassembled WGS sequence"/>
</dbReference>
<organism evidence="2 3">
    <name type="scientific">Hyaloperonospora arabidopsidis (strain Emoy2)</name>
    <name type="common">Downy mildew agent</name>
    <name type="synonym">Peronospora arabidopsidis</name>
    <dbReference type="NCBI Taxonomy" id="559515"/>
    <lineage>
        <taxon>Eukaryota</taxon>
        <taxon>Sar</taxon>
        <taxon>Stramenopiles</taxon>
        <taxon>Oomycota</taxon>
        <taxon>Peronosporomycetes</taxon>
        <taxon>Peronosporales</taxon>
        <taxon>Peronosporaceae</taxon>
        <taxon>Hyaloperonospora</taxon>
    </lineage>
</organism>
<evidence type="ECO:0000313" key="3">
    <source>
        <dbReference type="Proteomes" id="UP000011713"/>
    </source>
</evidence>
<evidence type="ECO:0000256" key="1">
    <source>
        <dbReference type="SAM" id="SignalP"/>
    </source>
</evidence>
<dbReference type="VEuPathDB" id="FungiDB:HpaG812136"/>
<sequence>MLRLPIAVACPRLLFAFHWFVFSCCHRGRISHQLQDTGQGYRRVRSVSGIRSQKRSS</sequence>
<keyword evidence="3" id="KW-1185">Reference proteome</keyword>
<proteinExistence type="predicted"/>
<evidence type="ECO:0008006" key="4">
    <source>
        <dbReference type="Google" id="ProtNLM"/>
    </source>
</evidence>
<reference evidence="3" key="1">
    <citation type="journal article" date="2010" name="Science">
        <title>Signatures of adaptation to obligate biotrophy in the Hyaloperonospora arabidopsidis genome.</title>
        <authorList>
            <person name="Baxter L."/>
            <person name="Tripathy S."/>
            <person name="Ishaque N."/>
            <person name="Boot N."/>
            <person name="Cabral A."/>
            <person name="Kemen E."/>
            <person name="Thines M."/>
            <person name="Ah-Fong A."/>
            <person name="Anderson R."/>
            <person name="Badejoko W."/>
            <person name="Bittner-Eddy P."/>
            <person name="Boore J.L."/>
            <person name="Chibucos M.C."/>
            <person name="Coates M."/>
            <person name="Dehal P."/>
            <person name="Delehaunty K."/>
            <person name="Dong S."/>
            <person name="Downton P."/>
            <person name="Dumas B."/>
            <person name="Fabro G."/>
            <person name="Fronick C."/>
            <person name="Fuerstenberg S.I."/>
            <person name="Fulton L."/>
            <person name="Gaulin E."/>
            <person name="Govers F."/>
            <person name="Hughes L."/>
            <person name="Humphray S."/>
            <person name="Jiang R.H."/>
            <person name="Judelson H."/>
            <person name="Kamoun S."/>
            <person name="Kyung K."/>
            <person name="Meijer H."/>
            <person name="Minx P."/>
            <person name="Morris P."/>
            <person name="Nelson J."/>
            <person name="Phuntumart V."/>
            <person name="Qutob D."/>
            <person name="Rehmany A."/>
            <person name="Rougon-Cardoso A."/>
            <person name="Ryden P."/>
            <person name="Torto-Alalibo T."/>
            <person name="Studholme D."/>
            <person name="Wang Y."/>
            <person name="Win J."/>
            <person name="Wood J."/>
            <person name="Clifton S.W."/>
            <person name="Rogers J."/>
            <person name="Van den Ackerveken G."/>
            <person name="Jones J.D."/>
            <person name="McDowell J.M."/>
            <person name="Beynon J."/>
            <person name="Tyler B.M."/>
        </authorList>
    </citation>
    <scope>NUCLEOTIDE SEQUENCE [LARGE SCALE GENOMIC DNA]</scope>
    <source>
        <strain evidence="3">Emoy2</strain>
    </source>
</reference>
<evidence type="ECO:0000313" key="2">
    <source>
        <dbReference type="EnsemblProtists" id="HpaP812136"/>
    </source>
</evidence>
<dbReference type="AlphaFoldDB" id="M4BZW2"/>
<feature type="chain" id="PRO_5004049052" description="RxLR effector candidate protein" evidence="1">
    <location>
        <begin position="17"/>
        <end position="57"/>
    </location>
</feature>
<accession>M4BZW2</accession>
<dbReference type="EMBL" id="JH598067">
    <property type="status" value="NOT_ANNOTATED_CDS"/>
    <property type="molecule type" value="Genomic_DNA"/>
</dbReference>
<name>M4BZW2_HYAAE</name>
<keyword evidence="1" id="KW-0732">Signal</keyword>
<dbReference type="InParanoid" id="M4BZW2"/>